<feature type="transmembrane region" description="Helical" evidence="2">
    <location>
        <begin position="158"/>
        <end position="180"/>
    </location>
</feature>
<feature type="region of interest" description="Disordered" evidence="1">
    <location>
        <begin position="1"/>
        <end position="27"/>
    </location>
</feature>
<gene>
    <name evidence="4" type="ORF">GCM10023168_16520</name>
</gene>
<keyword evidence="2" id="KW-0472">Membrane</keyword>
<feature type="transmembrane region" description="Helical" evidence="2">
    <location>
        <begin position="94"/>
        <end position="110"/>
    </location>
</feature>
<evidence type="ECO:0000313" key="4">
    <source>
        <dbReference type="EMBL" id="GAA4404196.1"/>
    </source>
</evidence>
<dbReference type="RefSeq" id="WP_345204514.1">
    <property type="nucleotide sequence ID" value="NZ_BAABGM010000011.1"/>
</dbReference>
<comment type="caution">
    <text evidence="4">The sequence shown here is derived from an EMBL/GenBank/DDBJ whole genome shotgun (WGS) entry which is preliminary data.</text>
</comment>
<dbReference type="SUPFAM" id="SSF48317">
    <property type="entry name" value="Acid phosphatase/Vanadium-dependent haloperoxidase"/>
    <property type="match status" value="1"/>
</dbReference>
<protein>
    <recommendedName>
        <fullName evidence="3">Phosphatidic acid phosphatase type 2/haloperoxidase domain-containing protein</fullName>
    </recommendedName>
</protein>
<sequence length="273" mass="29988">MSSHDVSGRPEAPGASRAVGTHDPPSRPRRLARAAVYSLLVATVLFGVGFLVRSQWHPLQSVDDELIDRATALTREYPALRDFLVFWQELTQPYKLYVVGTLLCLWVWLAKGLRTRAWWAFGTMMLAWMIGLGAKYLFQRARPIIEDPLSEAPGYSFPSGHALNTAAWATTVVILLWPLLRPLWARVVAVGLAVVVIVVTALDRVLLGVHYPSDVSVGVATGVGLALASYAGYVGWNPPHPEDAHDPDLDGDDHPAAREHPGDRHSTTHPQET</sequence>
<feature type="transmembrane region" description="Helical" evidence="2">
    <location>
        <begin position="187"/>
        <end position="209"/>
    </location>
</feature>
<dbReference type="EMBL" id="BAABGM010000011">
    <property type="protein sequence ID" value="GAA4404196.1"/>
    <property type="molecule type" value="Genomic_DNA"/>
</dbReference>
<feature type="transmembrane region" description="Helical" evidence="2">
    <location>
        <begin position="215"/>
        <end position="236"/>
    </location>
</feature>
<accession>A0ABP8KCN6</accession>
<keyword evidence="2" id="KW-0812">Transmembrane</keyword>
<keyword evidence="5" id="KW-1185">Reference proteome</keyword>
<dbReference type="Gene3D" id="1.20.144.10">
    <property type="entry name" value="Phosphatidic acid phosphatase type 2/haloperoxidase"/>
    <property type="match status" value="1"/>
</dbReference>
<dbReference type="InterPro" id="IPR000326">
    <property type="entry name" value="PAP2/HPO"/>
</dbReference>
<dbReference type="PANTHER" id="PTHR14969">
    <property type="entry name" value="SPHINGOSINE-1-PHOSPHATE PHOSPHOHYDROLASE"/>
    <property type="match status" value="1"/>
</dbReference>
<name>A0ABP8KCN6_9MICO</name>
<proteinExistence type="predicted"/>
<dbReference type="Pfam" id="PF01569">
    <property type="entry name" value="PAP2"/>
    <property type="match status" value="1"/>
</dbReference>
<feature type="transmembrane region" description="Helical" evidence="2">
    <location>
        <begin position="34"/>
        <end position="52"/>
    </location>
</feature>
<feature type="region of interest" description="Disordered" evidence="1">
    <location>
        <begin position="239"/>
        <end position="273"/>
    </location>
</feature>
<reference evidence="5" key="1">
    <citation type="journal article" date="2019" name="Int. J. Syst. Evol. Microbiol.">
        <title>The Global Catalogue of Microorganisms (GCM) 10K type strain sequencing project: providing services to taxonomists for standard genome sequencing and annotation.</title>
        <authorList>
            <consortium name="The Broad Institute Genomics Platform"/>
            <consortium name="The Broad Institute Genome Sequencing Center for Infectious Disease"/>
            <person name="Wu L."/>
            <person name="Ma J."/>
        </authorList>
    </citation>
    <scope>NUCLEOTIDE SEQUENCE [LARGE SCALE GENOMIC DNA]</scope>
    <source>
        <strain evidence="5">JCM 17809</strain>
    </source>
</reference>
<organism evidence="4 5">
    <name type="scientific">Fodinibacter luteus</name>
    <dbReference type="NCBI Taxonomy" id="552064"/>
    <lineage>
        <taxon>Bacteria</taxon>
        <taxon>Bacillati</taxon>
        <taxon>Actinomycetota</taxon>
        <taxon>Actinomycetes</taxon>
        <taxon>Micrococcales</taxon>
        <taxon>Intrasporangiaceae</taxon>
        <taxon>Fodinibacter (ex Wang et al. 2009)</taxon>
    </lineage>
</organism>
<feature type="transmembrane region" description="Helical" evidence="2">
    <location>
        <begin position="117"/>
        <end position="138"/>
    </location>
</feature>
<evidence type="ECO:0000313" key="5">
    <source>
        <dbReference type="Proteomes" id="UP001500945"/>
    </source>
</evidence>
<feature type="domain" description="Phosphatidic acid phosphatase type 2/haloperoxidase" evidence="3">
    <location>
        <begin position="120"/>
        <end position="230"/>
    </location>
</feature>
<dbReference type="Proteomes" id="UP001500945">
    <property type="component" value="Unassembled WGS sequence"/>
</dbReference>
<evidence type="ECO:0000259" key="3">
    <source>
        <dbReference type="SMART" id="SM00014"/>
    </source>
</evidence>
<keyword evidence="2" id="KW-1133">Transmembrane helix</keyword>
<evidence type="ECO:0000256" key="2">
    <source>
        <dbReference type="SAM" id="Phobius"/>
    </source>
</evidence>
<dbReference type="PANTHER" id="PTHR14969:SF13">
    <property type="entry name" value="AT30094P"/>
    <property type="match status" value="1"/>
</dbReference>
<evidence type="ECO:0000256" key="1">
    <source>
        <dbReference type="SAM" id="MobiDB-lite"/>
    </source>
</evidence>
<feature type="compositionally biased region" description="Basic and acidic residues" evidence="1">
    <location>
        <begin position="240"/>
        <end position="273"/>
    </location>
</feature>
<dbReference type="InterPro" id="IPR036938">
    <property type="entry name" value="PAP2/HPO_sf"/>
</dbReference>
<dbReference type="SMART" id="SM00014">
    <property type="entry name" value="acidPPc"/>
    <property type="match status" value="1"/>
</dbReference>